<keyword evidence="3" id="KW-1185">Reference proteome</keyword>
<evidence type="ECO:0000313" key="3">
    <source>
        <dbReference type="Proteomes" id="UP000651977"/>
    </source>
</evidence>
<dbReference type="PANTHER" id="PTHR11102">
    <property type="entry name" value="SEL-1-LIKE PROTEIN"/>
    <property type="match status" value="1"/>
</dbReference>
<dbReference type="EMBL" id="BMDY01000006">
    <property type="protein sequence ID" value="GGB00740.1"/>
    <property type="molecule type" value="Genomic_DNA"/>
</dbReference>
<comment type="caution">
    <text evidence="2">The sequence shown here is derived from an EMBL/GenBank/DDBJ whole genome shotgun (WGS) entry which is preliminary data.</text>
</comment>
<name>A0ABQ1I1T6_9ALTE</name>
<dbReference type="InterPro" id="IPR006597">
    <property type="entry name" value="Sel1-like"/>
</dbReference>
<dbReference type="SMART" id="SM00671">
    <property type="entry name" value="SEL1"/>
    <property type="match status" value="4"/>
</dbReference>
<dbReference type="SUPFAM" id="SSF81901">
    <property type="entry name" value="HCP-like"/>
    <property type="match status" value="1"/>
</dbReference>
<dbReference type="InterPro" id="IPR050767">
    <property type="entry name" value="Sel1_AlgK"/>
</dbReference>
<organism evidence="2 3">
    <name type="scientific">Agarivorans gilvus</name>
    <dbReference type="NCBI Taxonomy" id="680279"/>
    <lineage>
        <taxon>Bacteria</taxon>
        <taxon>Pseudomonadati</taxon>
        <taxon>Pseudomonadota</taxon>
        <taxon>Gammaproteobacteria</taxon>
        <taxon>Alteromonadales</taxon>
        <taxon>Alteromonadaceae</taxon>
        <taxon>Agarivorans</taxon>
    </lineage>
</organism>
<protein>
    <recommendedName>
        <fullName evidence="4">Sel1 repeat family protein</fullName>
    </recommendedName>
</protein>
<evidence type="ECO:0000313" key="2">
    <source>
        <dbReference type="EMBL" id="GGB00740.1"/>
    </source>
</evidence>
<feature type="signal peptide" evidence="1">
    <location>
        <begin position="1"/>
        <end position="23"/>
    </location>
</feature>
<reference evidence="3" key="1">
    <citation type="journal article" date="2019" name="Int. J. Syst. Evol. Microbiol.">
        <title>The Global Catalogue of Microorganisms (GCM) 10K type strain sequencing project: providing services to taxonomists for standard genome sequencing and annotation.</title>
        <authorList>
            <consortium name="The Broad Institute Genomics Platform"/>
            <consortium name="The Broad Institute Genome Sequencing Center for Infectious Disease"/>
            <person name="Wu L."/>
            <person name="Ma J."/>
        </authorList>
    </citation>
    <scope>NUCLEOTIDE SEQUENCE [LARGE SCALE GENOMIC DNA]</scope>
    <source>
        <strain evidence="3">CGMCC 1.10131</strain>
    </source>
</reference>
<evidence type="ECO:0008006" key="4">
    <source>
        <dbReference type="Google" id="ProtNLM"/>
    </source>
</evidence>
<gene>
    <name evidence="2" type="ORF">GCM10007414_12390</name>
</gene>
<dbReference type="Gene3D" id="1.25.40.10">
    <property type="entry name" value="Tetratricopeptide repeat domain"/>
    <property type="match status" value="1"/>
</dbReference>
<dbReference type="Pfam" id="PF08238">
    <property type="entry name" value="Sel1"/>
    <property type="match status" value="4"/>
</dbReference>
<dbReference type="PROSITE" id="PS51257">
    <property type="entry name" value="PROKAR_LIPOPROTEIN"/>
    <property type="match status" value="1"/>
</dbReference>
<sequence length="226" mass="24749">MKKSVYGLASCVAAALLVGCSQSATTPASDIATAIECSGVCGEQEFKLAQQYHQGEQQQQDLDKALANYILAAKAGNVAAMTQVAVLYKEGLTSEGTKPELAIDWLNAAAQQQDAQAQFLLAESYWNGEGVAQDFTQAEYWYNQAALNKDKEAAYLLGLRYFEGENMAEDPVTGYVWMSIAALLGHPNAPGDRDFLIGEELDMKQKKAAWQEVDRLIKQLDIEVPW</sequence>
<dbReference type="PANTHER" id="PTHR11102:SF160">
    <property type="entry name" value="ERAD-ASSOCIATED E3 UBIQUITIN-PROTEIN LIGASE COMPONENT HRD3"/>
    <property type="match status" value="1"/>
</dbReference>
<dbReference type="Proteomes" id="UP000651977">
    <property type="component" value="Unassembled WGS sequence"/>
</dbReference>
<dbReference type="InterPro" id="IPR011990">
    <property type="entry name" value="TPR-like_helical_dom_sf"/>
</dbReference>
<keyword evidence="1" id="KW-0732">Signal</keyword>
<evidence type="ECO:0000256" key="1">
    <source>
        <dbReference type="SAM" id="SignalP"/>
    </source>
</evidence>
<proteinExistence type="predicted"/>
<feature type="chain" id="PRO_5046497030" description="Sel1 repeat family protein" evidence="1">
    <location>
        <begin position="24"/>
        <end position="226"/>
    </location>
</feature>
<accession>A0ABQ1I1T6</accession>
<dbReference type="RefSeq" id="WP_055734799.1">
    <property type="nucleotide sequence ID" value="NZ_BMDY01000006.1"/>
</dbReference>